<organism evidence="2 3">
    <name type="scientific">Lamprobacter modestohalophilus</name>
    <dbReference type="NCBI Taxonomy" id="1064514"/>
    <lineage>
        <taxon>Bacteria</taxon>
        <taxon>Pseudomonadati</taxon>
        <taxon>Pseudomonadota</taxon>
        <taxon>Gammaproteobacteria</taxon>
        <taxon>Chromatiales</taxon>
        <taxon>Chromatiaceae</taxon>
        <taxon>Lamprobacter</taxon>
    </lineage>
</organism>
<dbReference type="PANTHER" id="PTHR34825">
    <property type="entry name" value="CONSERVED PROTEIN, WITH A WEAK D-GALACTARATE DEHYDRATASE/ALTRONATE HYDROLASE DOMAIN"/>
    <property type="match status" value="1"/>
</dbReference>
<protein>
    <recommendedName>
        <fullName evidence="1">AAA-ATPase-like domain-containing protein</fullName>
    </recommendedName>
</protein>
<gene>
    <name evidence="2" type="ORF">CKO42_15545</name>
</gene>
<dbReference type="Pfam" id="PF09820">
    <property type="entry name" value="AAA-ATPase_like"/>
    <property type="match status" value="1"/>
</dbReference>
<dbReference type="InterPro" id="IPR012547">
    <property type="entry name" value="PDDEXK_9"/>
</dbReference>
<evidence type="ECO:0000313" key="3">
    <source>
        <dbReference type="Proteomes" id="UP001138768"/>
    </source>
</evidence>
<feature type="domain" description="AAA-ATPase-like" evidence="1">
    <location>
        <begin position="7"/>
        <end position="203"/>
    </location>
</feature>
<comment type="caution">
    <text evidence="2">The sequence shown here is derived from an EMBL/GenBank/DDBJ whole genome shotgun (WGS) entry which is preliminary data.</text>
</comment>
<accession>A0A9X1B5G8</accession>
<dbReference type="AlphaFoldDB" id="A0A9X1B5G8"/>
<keyword evidence="3" id="KW-1185">Reference proteome</keyword>
<dbReference type="Pfam" id="PF08011">
    <property type="entry name" value="PDDEXK_9"/>
    <property type="match status" value="1"/>
</dbReference>
<reference evidence="2 3" key="1">
    <citation type="journal article" date="2020" name="Microorganisms">
        <title>Osmotic Adaptation and Compatible Solute Biosynthesis of Phototrophic Bacteria as Revealed from Genome Analyses.</title>
        <authorList>
            <person name="Imhoff J.F."/>
            <person name="Rahn T."/>
            <person name="Kunzel S."/>
            <person name="Keller A."/>
            <person name="Neulinger S.C."/>
        </authorList>
    </citation>
    <scope>NUCLEOTIDE SEQUENCE [LARGE SCALE GENOMIC DNA]</scope>
    <source>
        <strain evidence="2 3">DSM 25653</strain>
    </source>
</reference>
<dbReference type="InterPro" id="IPR018631">
    <property type="entry name" value="AAA-ATPase-like_dom"/>
</dbReference>
<evidence type="ECO:0000313" key="2">
    <source>
        <dbReference type="EMBL" id="MBK1619831.1"/>
    </source>
</evidence>
<evidence type="ECO:0000259" key="1">
    <source>
        <dbReference type="Pfam" id="PF09820"/>
    </source>
</evidence>
<sequence>MPRRKLPIGIQTFAKMREEDYYYVDKTGFIARLIDAGSFYFLSRPRRFGKSLLIDTIGELFAGNEPLFRGLAIHPDWDWSVRYPVIRLSFGGGVVRSRARLDTKIGEQLRLNMAELDVECTEPEPEACLAELIGLARQKSGQRAVVLVDEYDKPILDNLTCPELARELRDGLRNLYSVIKDREADVRFVLITGVSKFSRVSLFSGLNNLNDITVDAPYSALCGYTETDLDTVFAPELHDLDRTEIRQWYNGYNWLGDAVYNPFDLLLLFQKRELRSFWFETGSPTGLIDLLMQRGIFTPDLSQTIADDELLSSFDADHIATEALLWQTGYLTFAEVQRIGARARYRLTYPNLEVQSALNDVLAKALMGNASQASRLSGQLYHILQAGDPEPLREHLHSLFAAIPHHWHDNTPIAHYEGYWASVFYSHLAALGLELIAEDITHHGRIDLTLKFNHQIWLFEFKIAERSPAGSALQQIKDKGYADKYRALGQPVFLIGIAFSEQQRQLVGFDVERID</sequence>
<dbReference type="Proteomes" id="UP001138768">
    <property type="component" value="Unassembled WGS sequence"/>
</dbReference>
<dbReference type="EMBL" id="NRRY01000027">
    <property type="protein sequence ID" value="MBK1619831.1"/>
    <property type="molecule type" value="Genomic_DNA"/>
</dbReference>
<dbReference type="RefSeq" id="WP_200246117.1">
    <property type="nucleotide sequence ID" value="NZ_NRRY01000027.1"/>
</dbReference>
<proteinExistence type="predicted"/>
<name>A0A9X1B5G8_9GAMM</name>
<dbReference type="PANTHER" id="PTHR34825:SF1">
    <property type="entry name" value="AAA-ATPASE-LIKE DOMAIN-CONTAINING PROTEIN"/>
    <property type="match status" value="1"/>
</dbReference>